<reference evidence="1 2" key="1">
    <citation type="submission" date="2020-07" db="EMBL/GenBank/DDBJ databases">
        <title>Sequencing the genomes of 1000 actinobacteria strains.</title>
        <authorList>
            <person name="Klenk H.-P."/>
        </authorList>
    </citation>
    <scope>NUCLEOTIDE SEQUENCE [LARGE SCALE GENOMIC DNA]</scope>
    <source>
        <strain evidence="1 2">DSM 21349</strain>
    </source>
</reference>
<accession>A0A7W3IZ04</accession>
<sequence>MTMNDSPHLSSRELAAARNHTGDLASNDHDDFSPAAARHLSRCAVCKLRMNRLKRSEDLPPPSLALAARLSSDTPLVSTRLLQAMQSTHTADLRPAVGELWRAGQDEALLVWVRDIVGTHSVEVVPVALDISLADETSIPIEPDATVLGIGALALVSLRTHIHVDAFINRLDVIDLRAEVEEVILATREHRLPTGVTLADRDQWNSATAKVDRDELHNQLLLLNPAVWDGQPDVIEASDGRQGLQSTTESGVERAATVDPEPDGFWQRRFEMVGDELEARIFGVRCHRTQRMSQHVNELTLESFFKAFYLDTTVLAVVANRHRDPGRVFDLSPILEALEPLTRIEGDADAVVVSVPSDAPSNEWESVLLTRAHMRTGINLPAGETSTPMFTISGFGLVDTLAKYLDGAIVAWEVLDGSEPRLHGINVHDAAHRHALDSASRVRTEGSRARTPEKLSGWQLDPTTESAVARFVAAAASDTNLDAAIAELDLEEPDD</sequence>
<organism evidence="1 2">
    <name type="scientific">Nocardioides ginsengisegetis</name>
    <dbReference type="NCBI Taxonomy" id="661491"/>
    <lineage>
        <taxon>Bacteria</taxon>
        <taxon>Bacillati</taxon>
        <taxon>Actinomycetota</taxon>
        <taxon>Actinomycetes</taxon>
        <taxon>Propionibacteriales</taxon>
        <taxon>Nocardioidaceae</taxon>
        <taxon>Nocardioides</taxon>
    </lineage>
</organism>
<name>A0A7W3IZ04_9ACTN</name>
<dbReference type="AlphaFoldDB" id="A0A7W3IZ04"/>
<evidence type="ECO:0000313" key="2">
    <source>
        <dbReference type="Proteomes" id="UP000580910"/>
    </source>
</evidence>
<evidence type="ECO:0000313" key="1">
    <source>
        <dbReference type="EMBL" id="MBA8803290.1"/>
    </source>
</evidence>
<dbReference type="Proteomes" id="UP000580910">
    <property type="component" value="Unassembled WGS sequence"/>
</dbReference>
<gene>
    <name evidence="1" type="ORF">FB382_001581</name>
</gene>
<protein>
    <submittedName>
        <fullName evidence="1">Uncharacterized protein</fullName>
    </submittedName>
</protein>
<comment type="caution">
    <text evidence="1">The sequence shown here is derived from an EMBL/GenBank/DDBJ whole genome shotgun (WGS) entry which is preliminary data.</text>
</comment>
<dbReference type="RefSeq" id="WP_182538190.1">
    <property type="nucleotide sequence ID" value="NZ_JACGXA010000001.1"/>
</dbReference>
<proteinExistence type="predicted"/>
<dbReference type="EMBL" id="JACGXA010000001">
    <property type="protein sequence ID" value="MBA8803290.1"/>
    <property type="molecule type" value="Genomic_DNA"/>
</dbReference>
<keyword evidence="2" id="KW-1185">Reference proteome</keyword>